<dbReference type="SUPFAM" id="SSF52047">
    <property type="entry name" value="RNI-like"/>
    <property type="match status" value="1"/>
</dbReference>
<dbReference type="SMART" id="SM00367">
    <property type="entry name" value="LRR_CC"/>
    <property type="match status" value="7"/>
</dbReference>
<reference evidence="3 4" key="1">
    <citation type="journal article" date="2024" name="Science">
        <title>Giant polyketide synthase enzymes in the biosynthesis of giant marine polyether toxins.</title>
        <authorList>
            <person name="Fallon T.R."/>
            <person name="Shende V.V."/>
            <person name="Wierzbicki I.H."/>
            <person name="Pendleton A.L."/>
            <person name="Watervoot N.F."/>
            <person name="Auber R.P."/>
            <person name="Gonzalez D.J."/>
            <person name="Wisecaver J.H."/>
            <person name="Moore B.S."/>
        </authorList>
    </citation>
    <scope>NUCLEOTIDE SEQUENCE [LARGE SCALE GENOMIC DNA]</scope>
    <source>
        <strain evidence="3 4">12B1</strain>
    </source>
</reference>
<sequence>MLDTLPDELLDQLLSHLGPSWSDHAPYAATCRACCSSVLRRRALTLSLTLSHPTAPTLRAVVRCCPQLHTLTLRRTPRPAAAALLARGCASLHTLLLDEECEPDGLLLALAAAPRRLLALRLAGCRALSDAALLAVARAGSLTSLDLHGCATPTDAALAAVAAASPRLTSLDLAFCPRVGGAALRALAAHCPRLVHLDAAAAGAPRGVLDDACVALLATGCPRLAFVGLGGAPLLSTDGVAALLRHRRPELRHVDLRGCPRLTDQVARLLAAGAPALEELHLNDCPQLTDAAAPFLTRLPCLAWLDLSGCVKLTDETVRAVASGCVSLRRLRLNRCAKMHTSVLAVAAREHPQLWISKDRWEFGRSRGKWSAQADGAVGSCSPQSSGGDQLNANGMMGSPTSVMTPLMVEHPSRWADLSL</sequence>
<dbReference type="GO" id="GO:0005737">
    <property type="term" value="C:cytoplasm"/>
    <property type="evidence" value="ECO:0007669"/>
    <property type="project" value="TreeGrafter"/>
</dbReference>
<evidence type="ECO:0000259" key="2">
    <source>
        <dbReference type="Pfam" id="PF25372"/>
    </source>
</evidence>
<dbReference type="AlphaFoldDB" id="A0AB34JR92"/>
<feature type="domain" description="F-box/LRR-repeat protein 15-like leucin rich repeat" evidence="2">
    <location>
        <begin position="209"/>
        <end position="325"/>
    </location>
</feature>
<dbReference type="InterPro" id="IPR032675">
    <property type="entry name" value="LRR_dom_sf"/>
</dbReference>
<organism evidence="3 4">
    <name type="scientific">Prymnesium parvum</name>
    <name type="common">Toxic golden alga</name>
    <dbReference type="NCBI Taxonomy" id="97485"/>
    <lineage>
        <taxon>Eukaryota</taxon>
        <taxon>Haptista</taxon>
        <taxon>Haptophyta</taxon>
        <taxon>Prymnesiophyceae</taxon>
        <taxon>Prymnesiales</taxon>
        <taxon>Prymnesiaceae</taxon>
        <taxon>Prymnesium</taxon>
    </lineage>
</organism>
<dbReference type="PANTHER" id="PTHR13382:SF21">
    <property type="entry name" value="OS12G0601000 PROTEIN"/>
    <property type="match status" value="1"/>
</dbReference>
<gene>
    <name evidence="3" type="ORF">AB1Y20_018245</name>
</gene>
<dbReference type="InterPro" id="IPR001611">
    <property type="entry name" value="Leu-rich_rpt"/>
</dbReference>
<dbReference type="InterPro" id="IPR057207">
    <property type="entry name" value="FBXL15_LRR"/>
</dbReference>
<protein>
    <recommendedName>
        <fullName evidence="2">F-box/LRR-repeat protein 15-like leucin rich repeat domain-containing protein</fullName>
    </recommendedName>
</protein>
<name>A0AB34JR92_PRYPA</name>
<evidence type="ECO:0000313" key="3">
    <source>
        <dbReference type="EMBL" id="KAL1523297.1"/>
    </source>
</evidence>
<comment type="caution">
    <text evidence="3">The sequence shown here is derived from an EMBL/GenBank/DDBJ whole genome shotgun (WGS) entry which is preliminary data.</text>
</comment>
<evidence type="ECO:0000256" key="1">
    <source>
        <dbReference type="ARBA" id="ARBA00022786"/>
    </source>
</evidence>
<keyword evidence="4" id="KW-1185">Reference proteome</keyword>
<keyword evidence="1" id="KW-0833">Ubl conjugation pathway</keyword>
<dbReference type="Proteomes" id="UP001515480">
    <property type="component" value="Unassembled WGS sequence"/>
</dbReference>
<dbReference type="Gene3D" id="3.80.10.10">
    <property type="entry name" value="Ribonuclease Inhibitor"/>
    <property type="match status" value="2"/>
</dbReference>
<accession>A0AB34JR92</accession>
<dbReference type="InterPro" id="IPR050648">
    <property type="entry name" value="F-box_LRR-repeat"/>
</dbReference>
<dbReference type="InterPro" id="IPR006553">
    <property type="entry name" value="Leu-rich_rpt_Cys-con_subtyp"/>
</dbReference>
<dbReference type="EMBL" id="JBGBPQ010000006">
    <property type="protein sequence ID" value="KAL1523297.1"/>
    <property type="molecule type" value="Genomic_DNA"/>
</dbReference>
<dbReference type="PANTHER" id="PTHR13382">
    <property type="entry name" value="MITOCHONDRIAL ATP SYNTHASE COUPLING FACTOR B"/>
    <property type="match status" value="1"/>
</dbReference>
<proteinExistence type="predicted"/>
<evidence type="ECO:0000313" key="4">
    <source>
        <dbReference type="Proteomes" id="UP001515480"/>
    </source>
</evidence>
<dbReference type="Pfam" id="PF13516">
    <property type="entry name" value="LRR_6"/>
    <property type="match status" value="1"/>
</dbReference>
<dbReference type="Pfam" id="PF25372">
    <property type="entry name" value="DUF7885"/>
    <property type="match status" value="1"/>
</dbReference>